<dbReference type="EMBL" id="JAPFFF010000015">
    <property type="protein sequence ID" value="KAK8866780.1"/>
    <property type="molecule type" value="Genomic_DNA"/>
</dbReference>
<reference evidence="3 4" key="1">
    <citation type="submission" date="2024-04" db="EMBL/GenBank/DDBJ databases">
        <title>Tritrichomonas musculus Genome.</title>
        <authorList>
            <person name="Alves-Ferreira E."/>
            <person name="Grigg M."/>
            <person name="Lorenzi H."/>
            <person name="Galac M."/>
        </authorList>
    </citation>
    <scope>NUCLEOTIDE SEQUENCE [LARGE SCALE GENOMIC DNA]</scope>
    <source>
        <strain evidence="3 4">EAF2021</strain>
    </source>
</reference>
<sequence>MGDNNLFFLPHDIQQILKRKSSRDPSSRFSTKLHILLNFVQNSNDKDMEEKVGCAWVTDEEFRLNKRIIASILGIKLNTLNVNLHALGFIQQKHSKDGWTLWKRPNFTRNSLGNDLTSAASNSTSAVDVTAGNNIGMIDPNIQKFNPAYDMILQNQYPMSTLLQQQMYQPIQLGKVNEYAFNTFMNTTRQIWLDLGYPNFEPQESNALIHKAAVRFKQSEQPLDNAIDVLRAIIVPEQTQVTISFKQFCSFLAMFGPEGSIMIKIASLLQCSNSTGQWLCFNKIDINQMKFLGQFDENEPNCLNLIRIDHTGISKTRVWNLPLTNSTEPYIIDEKNNTYDSWDQYFDINPVPKTYIL</sequence>
<dbReference type="InterPro" id="IPR024238">
    <property type="entry name" value="IBP39_C"/>
</dbReference>
<feature type="domain" description="Initiator binding" evidence="1">
    <location>
        <begin position="9"/>
        <end position="97"/>
    </location>
</feature>
<dbReference type="SUPFAM" id="SSF46785">
    <property type="entry name" value="Winged helix' DNA-binding domain"/>
    <property type="match status" value="1"/>
</dbReference>
<proteinExistence type="predicted"/>
<feature type="domain" description="Initiator binding protein 39kDa C-terminal" evidence="2">
    <location>
        <begin position="171"/>
        <end position="347"/>
    </location>
</feature>
<evidence type="ECO:0000313" key="3">
    <source>
        <dbReference type="EMBL" id="KAK8866780.1"/>
    </source>
</evidence>
<dbReference type="Gene3D" id="1.10.10.10">
    <property type="entry name" value="Winged helix-like DNA-binding domain superfamily/Winged helix DNA-binding domain"/>
    <property type="match status" value="1"/>
</dbReference>
<dbReference type="Proteomes" id="UP001470230">
    <property type="component" value="Unassembled WGS sequence"/>
</dbReference>
<dbReference type="Pfam" id="PF10416">
    <property type="entry name" value="IBD"/>
    <property type="match status" value="1"/>
</dbReference>
<evidence type="ECO:0000259" key="2">
    <source>
        <dbReference type="Pfam" id="PF11422"/>
    </source>
</evidence>
<evidence type="ECO:0008006" key="5">
    <source>
        <dbReference type="Google" id="ProtNLM"/>
    </source>
</evidence>
<dbReference type="InterPro" id="IPR036390">
    <property type="entry name" value="WH_DNA-bd_sf"/>
</dbReference>
<organism evidence="3 4">
    <name type="scientific">Tritrichomonas musculus</name>
    <dbReference type="NCBI Taxonomy" id="1915356"/>
    <lineage>
        <taxon>Eukaryota</taxon>
        <taxon>Metamonada</taxon>
        <taxon>Parabasalia</taxon>
        <taxon>Tritrichomonadida</taxon>
        <taxon>Tritrichomonadidae</taxon>
        <taxon>Tritrichomonas</taxon>
    </lineage>
</organism>
<name>A0ABR2IP78_9EUKA</name>
<dbReference type="InterPro" id="IPR018845">
    <property type="entry name" value="Initiator-bd"/>
</dbReference>
<evidence type="ECO:0000313" key="4">
    <source>
        <dbReference type="Proteomes" id="UP001470230"/>
    </source>
</evidence>
<protein>
    <recommendedName>
        <fullName evidence="5">Initiator binding domain-containing protein</fullName>
    </recommendedName>
</protein>
<dbReference type="InterPro" id="IPR036184">
    <property type="entry name" value="IBP39-like_C_sf"/>
</dbReference>
<keyword evidence="4" id="KW-1185">Reference proteome</keyword>
<evidence type="ECO:0000259" key="1">
    <source>
        <dbReference type="Pfam" id="PF10416"/>
    </source>
</evidence>
<comment type="caution">
    <text evidence="3">The sequence shown here is derived from an EMBL/GenBank/DDBJ whole genome shotgun (WGS) entry which is preliminary data.</text>
</comment>
<dbReference type="Pfam" id="PF11422">
    <property type="entry name" value="IBP39"/>
    <property type="match status" value="1"/>
</dbReference>
<dbReference type="InterPro" id="IPR036388">
    <property type="entry name" value="WH-like_DNA-bd_sf"/>
</dbReference>
<accession>A0ABR2IP78</accession>
<dbReference type="SUPFAM" id="SSF103409">
    <property type="entry name" value="39 kda initiator binding protein, IBP39, C-terminal domains"/>
    <property type="match status" value="1"/>
</dbReference>
<gene>
    <name evidence="3" type="ORF">M9Y10_009748</name>
</gene>